<dbReference type="EMBL" id="JAURVH010001513">
    <property type="protein sequence ID" value="KAK5935123.1"/>
    <property type="molecule type" value="Genomic_DNA"/>
</dbReference>
<accession>A0AAN8I103</accession>
<dbReference type="AlphaFoldDB" id="A0AAN8I103"/>
<reference evidence="2 3" key="1">
    <citation type="journal article" date="2023" name="Mol. Biol. Evol.">
        <title>Genomics of Secondarily Temperate Adaptation in the Only Non-Antarctic Icefish.</title>
        <authorList>
            <person name="Rivera-Colon A.G."/>
            <person name="Rayamajhi N."/>
            <person name="Minhas B.F."/>
            <person name="Madrigal G."/>
            <person name="Bilyk K.T."/>
            <person name="Yoon V."/>
            <person name="Hune M."/>
            <person name="Gregory S."/>
            <person name="Cheng C.H.C."/>
            <person name="Catchen J.M."/>
        </authorList>
    </citation>
    <scope>NUCLEOTIDE SEQUENCE [LARGE SCALE GENOMIC DNA]</scope>
    <source>
        <tissue evidence="2">White muscle</tissue>
    </source>
</reference>
<sequence length="205" mass="22833">MANGRIHIRLDSCSVVGCAYHGTRLDRHLDIDHTELSQQEADFLLQEVKRKVGLKMLRELREIDPPVLMTTTLDVEYGAYDEHPDSFSGEVDLEADEGTTNRLLRLENVALVAQKEALNKEVCFLRNKLKQWKASSAKRDLRSSSATPSAESITIQQPERPASSGISSSGRYTPLVELGRPQSKYAGDEESRGEGLRRPMSAPPV</sequence>
<feature type="compositionally biased region" description="Basic and acidic residues" evidence="1">
    <location>
        <begin position="186"/>
        <end position="197"/>
    </location>
</feature>
<evidence type="ECO:0000313" key="3">
    <source>
        <dbReference type="Proteomes" id="UP001331515"/>
    </source>
</evidence>
<gene>
    <name evidence="2" type="ORF">CgunFtcFv8_020510</name>
</gene>
<organism evidence="2 3">
    <name type="scientific">Champsocephalus gunnari</name>
    <name type="common">Mackerel icefish</name>
    <dbReference type="NCBI Taxonomy" id="52237"/>
    <lineage>
        <taxon>Eukaryota</taxon>
        <taxon>Metazoa</taxon>
        <taxon>Chordata</taxon>
        <taxon>Craniata</taxon>
        <taxon>Vertebrata</taxon>
        <taxon>Euteleostomi</taxon>
        <taxon>Actinopterygii</taxon>
        <taxon>Neopterygii</taxon>
        <taxon>Teleostei</taxon>
        <taxon>Neoteleostei</taxon>
        <taxon>Acanthomorphata</taxon>
        <taxon>Eupercaria</taxon>
        <taxon>Perciformes</taxon>
        <taxon>Notothenioidei</taxon>
        <taxon>Channichthyidae</taxon>
        <taxon>Champsocephalus</taxon>
    </lineage>
</organism>
<evidence type="ECO:0000313" key="2">
    <source>
        <dbReference type="EMBL" id="KAK5935123.1"/>
    </source>
</evidence>
<dbReference type="Proteomes" id="UP001331515">
    <property type="component" value="Unassembled WGS sequence"/>
</dbReference>
<name>A0AAN8I103_CHAGU</name>
<comment type="caution">
    <text evidence="2">The sequence shown here is derived from an EMBL/GenBank/DDBJ whole genome shotgun (WGS) entry which is preliminary data.</text>
</comment>
<evidence type="ECO:0000256" key="1">
    <source>
        <dbReference type="SAM" id="MobiDB-lite"/>
    </source>
</evidence>
<feature type="region of interest" description="Disordered" evidence="1">
    <location>
        <begin position="136"/>
        <end position="205"/>
    </location>
</feature>
<protein>
    <submittedName>
        <fullName evidence="2">Uncharacterized protein</fullName>
    </submittedName>
</protein>
<feature type="compositionally biased region" description="Polar residues" evidence="1">
    <location>
        <begin position="143"/>
        <end position="157"/>
    </location>
</feature>
<proteinExistence type="predicted"/>
<keyword evidence="3" id="KW-1185">Reference proteome</keyword>